<evidence type="ECO:0000259" key="1">
    <source>
        <dbReference type="Pfam" id="PF02721"/>
    </source>
</evidence>
<dbReference type="Proteomes" id="UP000289738">
    <property type="component" value="Chromosome A06"/>
</dbReference>
<dbReference type="Gene3D" id="2.40.50.140">
    <property type="entry name" value="Nucleic acid-binding proteins"/>
    <property type="match status" value="2"/>
</dbReference>
<organism evidence="2 3">
    <name type="scientific">Arachis hypogaea</name>
    <name type="common">Peanut</name>
    <dbReference type="NCBI Taxonomy" id="3818"/>
    <lineage>
        <taxon>Eukaryota</taxon>
        <taxon>Viridiplantae</taxon>
        <taxon>Streptophyta</taxon>
        <taxon>Embryophyta</taxon>
        <taxon>Tracheophyta</taxon>
        <taxon>Spermatophyta</taxon>
        <taxon>Magnoliopsida</taxon>
        <taxon>eudicotyledons</taxon>
        <taxon>Gunneridae</taxon>
        <taxon>Pentapetalae</taxon>
        <taxon>rosids</taxon>
        <taxon>fabids</taxon>
        <taxon>Fabales</taxon>
        <taxon>Fabaceae</taxon>
        <taxon>Papilionoideae</taxon>
        <taxon>50 kb inversion clade</taxon>
        <taxon>dalbergioids sensu lato</taxon>
        <taxon>Dalbergieae</taxon>
        <taxon>Pterocarpus clade</taxon>
        <taxon>Arachis</taxon>
    </lineage>
</organism>
<dbReference type="InterPro" id="IPR012340">
    <property type="entry name" value="NA-bd_OB-fold"/>
</dbReference>
<dbReference type="EMBL" id="SDMP01000006">
    <property type="protein sequence ID" value="RYR54821.1"/>
    <property type="molecule type" value="Genomic_DNA"/>
</dbReference>
<evidence type="ECO:0000313" key="3">
    <source>
        <dbReference type="Proteomes" id="UP000289738"/>
    </source>
</evidence>
<keyword evidence="3" id="KW-1185">Reference proteome</keyword>
<comment type="caution">
    <text evidence="2">The sequence shown here is derived from an EMBL/GenBank/DDBJ whole genome shotgun (WGS) entry which is preliminary data.</text>
</comment>
<protein>
    <recommendedName>
        <fullName evidence="1">Replication protein A 70 kDa DNA-binding subunit B/D first OB fold domain-containing protein</fullName>
    </recommendedName>
</protein>
<dbReference type="SUPFAM" id="SSF50249">
    <property type="entry name" value="Nucleic acid-binding proteins"/>
    <property type="match status" value="1"/>
</dbReference>
<dbReference type="PANTHER" id="PTHR47165:SF4">
    <property type="entry name" value="OS03G0429900 PROTEIN"/>
    <property type="match status" value="1"/>
</dbReference>
<sequence>MAGIHKIAEINHTLDNLCGEKIHDSVKRALVSRFVNLLKEGISYQIRYFGVGLNKSNFKITHHEYVVNLNQRTDVHRFPESSSISRYGFNFVSFDTLNTPGYDYTYLVDVVGYLARIRSEKILKKDDKSTKYTIIELEIDDGKILECALFGNYAHELNIFLGSDNKDGAVVVLQFVRFYRKNYFNLEEANVIQFKNRWFVRFKKSRSNISAISNEAAFLKIYQGKNIEQLKELGTNAVCVVLATISHIIDTPDWWYDQCECNSKYRIKFGVIDDSDCACFVKGDLSNTPTSLLNLIDKTFFFIVKVQISDNSHFSPSYKVKKMTDNVHLINKFKKAHPIQIVSTVISNLLIEFSNEVVDNDKF</sequence>
<dbReference type="PANTHER" id="PTHR47165">
    <property type="entry name" value="OS03G0429900 PROTEIN"/>
    <property type="match status" value="1"/>
</dbReference>
<reference evidence="2 3" key="1">
    <citation type="submission" date="2019-01" db="EMBL/GenBank/DDBJ databases">
        <title>Sequencing of cultivated peanut Arachis hypogaea provides insights into genome evolution and oil improvement.</title>
        <authorList>
            <person name="Chen X."/>
        </authorList>
    </citation>
    <scope>NUCLEOTIDE SEQUENCE [LARGE SCALE GENOMIC DNA]</scope>
    <source>
        <strain evidence="3">cv. Fuhuasheng</strain>
        <tissue evidence="2">Leaves</tissue>
    </source>
</reference>
<gene>
    <name evidence="2" type="ORF">Ahy_A06g030089</name>
</gene>
<feature type="domain" description="Replication protein A 70 kDa DNA-binding subunit B/D first OB fold" evidence="1">
    <location>
        <begin position="13"/>
        <end position="76"/>
    </location>
</feature>
<name>A0A445CVA0_ARAHY</name>
<accession>A0A445CVA0</accession>
<proteinExistence type="predicted"/>
<evidence type="ECO:0000313" key="2">
    <source>
        <dbReference type="EMBL" id="RYR54821.1"/>
    </source>
</evidence>
<dbReference type="AlphaFoldDB" id="A0A445CVA0"/>
<dbReference type="STRING" id="3818.A0A445CVA0"/>
<dbReference type="InterPro" id="IPR003871">
    <property type="entry name" value="RFA1B/D_OB_1st"/>
</dbReference>
<dbReference type="Pfam" id="PF02721">
    <property type="entry name" value="DUF223"/>
    <property type="match status" value="1"/>
</dbReference>